<dbReference type="SUPFAM" id="SSF54285">
    <property type="entry name" value="MoaD/ThiS"/>
    <property type="match status" value="1"/>
</dbReference>
<dbReference type="HAMAP" id="MF_00460">
    <property type="entry name" value="UPF0125_RnfH"/>
    <property type="match status" value="1"/>
</dbReference>
<dbReference type="InterPro" id="IPR037021">
    <property type="entry name" value="RnfH_sf"/>
</dbReference>
<dbReference type="InterPro" id="IPR016155">
    <property type="entry name" value="Mopterin_synth/thiamin_S_b"/>
</dbReference>
<dbReference type="PANTHER" id="PTHR37483">
    <property type="entry name" value="UPF0125 PROTEIN RATB"/>
    <property type="match status" value="1"/>
</dbReference>
<evidence type="ECO:0000256" key="2">
    <source>
        <dbReference type="HAMAP-Rule" id="MF_00460"/>
    </source>
</evidence>
<dbReference type="PANTHER" id="PTHR37483:SF1">
    <property type="entry name" value="UPF0125 PROTEIN RATB"/>
    <property type="match status" value="1"/>
</dbReference>
<dbReference type="Gene3D" id="3.10.20.280">
    <property type="entry name" value="RnfH-like"/>
    <property type="match status" value="1"/>
</dbReference>
<evidence type="ECO:0000313" key="3">
    <source>
        <dbReference type="EMBL" id="AVP58238.1"/>
    </source>
</evidence>
<sequence length="114" mass="11907">MAEAPALAPLRVVVCVSLQPGQTQEWALQLPPGATVAQALAAAGLRPPDLALLAFGIWGCSAQPGDALRDGDRVEGCRTLTVDPKVARRQRFASQGARAAGLFAQRRSGAKQGY</sequence>
<reference evidence="4" key="1">
    <citation type="submission" date="2018-03" db="EMBL/GenBank/DDBJ databases">
        <title>Genome sequencing of Melaminivora sp. strain SC2-7.</title>
        <authorList>
            <person name="Kim S.-J."/>
            <person name="Heo J."/>
            <person name="Ahn J.-H."/>
            <person name="Kwon S.-W."/>
        </authorList>
    </citation>
    <scope>NUCLEOTIDE SEQUENCE [LARGE SCALE GENOMIC DNA]</scope>
    <source>
        <strain evidence="4">SC2-7</strain>
    </source>
</reference>
<dbReference type="InterPro" id="IPR005346">
    <property type="entry name" value="RnfH"/>
</dbReference>
<dbReference type="Proteomes" id="UP000241829">
    <property type="component" value="Chromosome"/>
</dbReference>
<comment type="similarity">
    <text evidence="1 2">Belongs to the UPF0125 (RnfH) family.</text>
</comment>
<accession>A0A2P1NME8</accession>
<dbReference type="RefSeq" id="WP_106846786.1">
    <property type="nucleotide sequence ID" value="NZ_CP027792.1"/>
</dbReference>
<dbReference type="KEGG" id="melm:C7H73_11580"/>
<evidence type="ECO:0000256" key="1">
    <source>
        <dbReference type="ARBA" id="ARBA00010645"/>
    </source>
</evidence>
<organism evidence="3 4">
    <name type="scientific">Pulveribacter suum</name>
    <dbReference type="NCBI Taxonomy" id="2116657"/>
    <lineage>
        <taxon>Bacteria</taxon>
        <taxon>Pseudomonadati</taxon>
        <taxon>Pseudomonadota</taxon>
        <taxon>Betaproteobacteria</taxon>
        <taxon>Burkholderiales</taxon>
        <taxon>Comamonadaceae</taxon>
        <taxon>Pulveribacter</taxon>
    </lineage>
</organism>
<evidence type="ECO:0000313" key="4">
    <source>
        <dbReference type="Proteomes" id="UP000241829"/>
    </source>
</evidence>
<protein>
    <recommendedName>
        <fullName evidence="2">UPF0125 protein C7H73_11580</fullName>
    </recommendedName>
</protein>
<dbReference type="AlphaFoldDB" id="A0A2P1NME8"/>
<proteinExistence type="inferred from homology"/>
<dbReference type="Pfam" id="PF03658">
    <property type="entry name" value="Ub-RnfH"/>
    <property type="match status" value="1"/>
</dbReference>
<dbReference type="OrthoDB" id="9796575at2"/>
<gene>
    <name evidence="3" type="ORF">C7H73_11580</name>
</gene>
<dbReference type="EMBL" id="CP027792">
    <property type="protein sequence ID" value="AVP58238.1"/>
    <property type="molecule type" value="Genomic_DNA"/>
</dbReference>
<keyword evidence="4" id="KW-1185">Reference proteome</keyword>
<name>A0A2P1NME8_9BURK</name>